<evidence type="ECO:0000313" key="3">
    <source>
        <dbReference type="EMBL" id="QDU37224.1"/>
    </source>
</evidence>
<feature type="compositionally biased region" description="Pro residues" evidence="1">
    <location>
        <begin position="150"/>
        <end position="163"/>
    </location>
</feature>
<feature type="chain" id="PRO_5022005002" evidence="2">
    <location>
        <begin position="26"/>
        <end position="163"/>
    </location>
</feature>
<keyword evidence="2" id="KW-0732">Signal</keyword>
<dbReference type="KEGG" id="mri:Mal4_15340"/>
<reference evidence="3 4" key="1">
    <citation type="submission" date="2019-02" db="EMBL/GenBank/DDBJ databases">
        <title>Deep-cultivation of Planctomycetes and their phenomic and genomic characterization uncovers novel biology.</title>
        <authorList>
            <person name="Wiegand S."/>
            <person name="Jogler M."/>
            <person name="Boedeker C."/>
            <person name="Pinto D."/>
            <person name="Vollmers J."/>
            <person name="Rivas-Marin E."/>
            <person name="Kohn T."/>
            <person name="Peeters S.H."/>
            <person name="Heuer A."/>
            <person name="Rast P."/>
            <person name="Oberbeckmann S."/>
            <person name="Bunk B."/>
            <person name="Jeske O."/>
            <person name="Meyerdierks A."/>
            <person name="Storesund J.E."/>
            <person name="Kallscheuer N."/>
            <person name="Luecker S."/>
            <person name="Lage O.M."/>
            <person name="Pohl T."/>
            <person name="Merkel B.J."/>
            <person name="Hornburger P."/>
            <person name="Mueller R.-W."/>
            <person name="Bruemmer F."/>
            <person name="Labrenz M."/>
            <person name="Spormann A.M."/>
            <person name="Op den Camp H."/>
            <person name="Overmann J."/>
            <person name="Amann R."/>
            <person name="Jetten M.S.M."/>
            <person name="Mascher T."/>
            <person name="Medema M.H."/>
            <person name="Devos D.P."/>
            <person name="Kaster A.-K."/>
            <person name="Ovreas L."/>
            <person name="Rohde M."/>
            <person name="Galperin M.Y."/>
            <person name="Jogler C."/>
        </authorList>
    </citation>
    <scope>NUCLEOTIDE SEQUENCE [LARGE SCALE GENOMIC DNA]</scope>
    <source>
        <strain evidence="3 4">Mal4</strain>
    </source>
</reference>
<evidence type="ECO:0000256" key="1">
    <source>
        <dbReference type="SAM" id="MobiDB-lite"/>
    </source>
</evidence>
<name>A0A517Z414_9PLAN</name>
<evidence type="ECO:0000313" key="4">
    <source>
        <dbReference type="Proteomes" id="UP000320496"/>
    </source>
</evidence>
<dbReference type="EMBL" id="CP036275">
    <property type="protein sequence ID" value="QDU37224.1"/>
    <property type="molecule type" value="Genomic_DNA"/>
</dbReference>
<proteinExistence type="predicted"/>
<dbReference type="Proteomes" id="UP000320496">
    <property type="component" value="Chromosome"/>
</dbReference>
<sequence precursor="true">MIANSAKVALLAVAALAISSASAEAGHRRSACYTAGYSTCNTGHHSARHYRSCRPKRHHRVSTCYQPSYSHSGYSSCGTTYQQCGGHSYSHCGGYSACGSCGSYGSNYGGCPSGACGTGGGYSPAPAGSGAPVEDAPEPPAEPGAAPEPEAAPGPEAAPAPAA</sequence>
<feature type="compositionally biased region" description="Low complexity" evidence="1">
    <location>
        <begin position="124"/>
        <end position="134"/>
    </location>
</feature>
<organism evidence="3 4">
    <name type="scientific">Maioricimonas rarisocia</name>
    <dbReference type="NCBI Taxonomy" id="2528026"/>
    <lineage>
        <taxon>Bacteria</taxon>
        <taxon>Pseudomonadati</taxon>
        <taxon>Planctomycetota</taxon>
        <taxon>Planctomycetia</taxon>
        <taxon>Planctomycetales</taxon>
        <taxon>Planctomycetaceae</taxon>
        <taxon>Maioricimonas</taxon>
    </lineage>
</organism>
<gene>
    <name evidence="3" type="ORF">Mal4_15340</name>
</gene>
<evidence type="ECO:0000256" key="2">
    <source>
        <dbReference type="SAM" id="SignalP"/>
    </source>
</evidence>
<feature type="region of interest" description="Disordered" evidence="1">
    <location>
        <begin position="124"/>
        <end position="163"/>
    </location>
</feature>
<dbReference type="AlphaFoldDB" id="A0A517Z414"/>
<dbReference type="RefSeq" id="WP_145368011.1">
    <property type="nucleotide sequence ID" value="NZ_CP036275.1"/>
</dbReference>
<feature type="signal peptide" evidence="2">
    <location>
        <begin position="1"/>
        <end position="25"/>
    </location>
</feature>
<keyword evidence="4" id="KW-1185">Reference proteome</keyword>
<protein>
    <submittedName>
        <fullName evidence="3">Uncharacterized protein</fullName>
    </submittedName>
</protein>
<accession>A0A517Z414</accession>